<reference evidence="2" key="1">
    <citation type="journal article" date="2021" name="PeerJ">
        <title>Extensive microbial diversity within the chicken gut microbiome revealed by metagenomics and culture.</title>
        <authorList>
            <person name="Gilroy R."/>
            <person name="Ravi A."/>
            <person name="Getino M."/>
            <person name="Pursley I."/>
            <person name="Horton D.L."/>
            <person name="Alikhan N.F."/>
            <person name="Baker D."/>
            <person name="Gharbi K."/>
            <person name="Hall N."/>
            <person name="Watson M."/>
            <person name="Adriaenssens E.M."/>
            <person name="Foster-Nyarko E."/>
            <person name="Jarju S."/>
            <person name="Secka A."/>
            <person name="Antonio M."/>
            <person name="Oren A."/>
            <person name="Chaudhuri R.R."/>
            <person name="La Ragione R."/>
            <person name="Hildebrand F."/>
            <person name="Pallen M.J."/>
        </authorList>
    </citation>
    <scope>NUCLEOTIDE SEQUENCE</scope>
    <source>
        <strain evidence="2">ChiHjej13B12-4958</strain>
    </source>
</reference>
<proteinExistence type="predicted"/>
<dbReference type="InterPro" id="IPR027051">
    <property type="entry name" value="XdhC_Rossmann_dom"/>
</dbReference>
<dbReference type="Proteomes" id="UP000823858">
    <property type="component" value="Unassembled WGS sequence"/>
</dbReference>
<dbReference type="SUPFAM" id="SSF51735">
    <property type="entry name" value="NAD(P)-binding Rossmann-fold domains"/>
    <property type="match status" value="1"/>
</dbReference>
<organism evidence="2 3">
    <name type="scientific">Candidatus Corynebacterium faecigallinarum</name>
    <dbReference type="NCBI Taxonomy" id="2838528"/>
    <lineage>
        <taxon>Bacteria</taxon>
        <taxon>Bacillati</taxon>
        <taxon>Actinomycetota</taxon>
        <taxon>Actinomycetes</taxon>
        <taxon>Mycobacteriales</taxon>
        <taxon>Corynebacteriaceae</taxon>
        <taxon>Corynebacterium</taxon>
    </lineage>
</organism>
<comment type="caution">
    <text evidence="2">The sequence shown here is derived from an EMBL/GenBank/DDBJ whole genome shotgun (WGS) entry which is preliminary data.</text>
</comment>
<evidence type="ECO:0000313" key="3">
    <source>
        <dbReference type="Proteomes" id="UP000823858"/>
    </source>
</evidence>
<accession>A0A9D2TPF3</accession>
<evidence type="ECO:0000259" key="1">
    <source>
        <dbReference type="Pfam" id="PF13478"/>
    </source>
</evidence>
<dbReference type="Gene3D" id="3.40.50.720">
    <property type="entry name" value="NAD(P)-binding Rossmann-like Domain"/>
    <property type="match status" value="1"/>
</dbReference>
<sequence length="270" mass="28976">MRYCGCQRWTHGRYTAPARTTTAITVASGPRRPAHRESQEIPHVTTAEESTTHKTTTRLTVNGVTLETDAGYAPETMEFRLNDKVPYDHGRQCCGGTVTVLLEPQPVPPAVVVFGCGHVGIELARILSRQDADLWFYDSRPAQVEALTGQVADCPATVRVKHTMLPEAEVEDIPAGAHVLVMTHDHGEDLHLCEALLARQRDPGAQGPLGSVGLIGSSAKWSRFRRKLGDAGFTNTEVSSIQCPVGIDGLGGSHPATIAVSIAADLLSRG</sequence>
<dbReference type="EMBL" id="DWVP01000001">
    <property type="protein sequence ID" value="HJC83999.1"/>
    <property type="molecule type" value="Genomic_DNA"/>
</dbReference>
<dbReference type="PANTHER" id="PTHR30388">
    <property type="entry name" value="ALDEHYDE OXIDOREDUCTASE MOLYBDENUM COFACTOR ASSEMBLY PROTEIN"/>
    <property type="match status" value="1"/>
</dbReference>
<feature type="domain" description="XdhC Rossmann" evidence="1">
    <location>
        <begin position="111"/>
        <end position="266"/>
    </location>
</feature>
<protein>
    <submittedName>
        <fullName evidence="2">XdhC family protein</fullName>
    </submittedName>
</protein>
<dbReference type="AlphaFoldDB" id="A0A9D2TPF3"/>
<evidence type="ECO:0000313" key="2">
    <source>
        <dbReference type="EMBL" id="HJC83999.1"/>
    </source>
</evidence>
<dbReference type="InterPro" id="IPR052698">
    <property type="entry name" value="MoCofactor_Util/Proc"/>
</dbReference>
<dbReference type="PANTHER" id="PTHR30388:SF6">
    <property type="entry name" value="XANTHINE DEHYDROGENASE SUBUNIT A-RELATED"/>
    <property type="match status" value="1"/>
</dbReference>
<dbReference type="InterPro" id="IPR036291">
    <property type="entry name" value="NAD(P)-bd_dom_sf"/>
</dbReference>
<gene>
    <name evidence="2" type="ORF">H9751_00270</name>
</gene>
<reference evidence="2" key="2">
    <citation type="submission" date="2021-04" db="EMBL/GenBank/DDBJ databases">
        <authorList>
            <person name="Gilroy R."/>
        </authorList>
    </citation>
    <scope>NUCLEOTIDE SEQUENCE</scope>
    <source>
        <strain evidence="2">ChiHjej13B12-4958</strain>
    </source>
</reference>
<name>A0A9D2TPF3_9CORY</name>
<dbReference type="Pfam" id="PF13478">
    <property type="entry name" value="XdhC_C"/>
    <property type="match status" value="1"/>
</dbReference>